<comment type="caution">
    <text evidence="2">The sequence shown here is derived from an EMBL/GenBank/DDBJ whole genome shotgun (WGS) entry which is preliminary data.</text>
</comment>
<evidence type="ECO:0000313" key="2">
    <source>
        <dbReference type="EMBL" id="GIY85141.1"/>
    </source>
</evidence>
<dbReference type="Proteomes" id="UP001054945">
    <property type="component" value="Unassembled WGS sequence"/>
</dbReference>
<dbReference type="AlphaFoldDB" id="A0AAV4WT76"/>
<sequence length="98" mass="10625">MNLTSGVDAGVGGSGQGCQDSSDQEPSIPHFGVCKSVDRGLEFGTEVLCEVLINLKSGYGKHIDFAFIDVVFIDGSYSSLICSRCWDRFGEERVEIQN</sequence>
<reference evidence="2 3" key="1">
    <citation type="submission" date="2021-06" db="EMBL/GenBank/DDBJ databases">
        <title>Caerostris extrusa draft genome.</title>
        <authorList>
            <person name="Kono N."/>
            <person name="Arakawa K."/>
        </authorList>
    </citation>
    <scope>NUCLEOTIDE SEQUENCE [LARGE SCALE GENOMIC DNA]</scope>
</reference>
<evidence type="ECO:0000313" key="3">
    <source>
        <dbReference type="Proteomes" id="UP001054945"/>
    </source>
</evidence>
<proteinExistence type="predicted"/>
<name>A0AAV4WT76_CAEEX</name>
<protein>
    <submittedName>
        <fullName evidence="2">Uncharacterized protein</fullName>
    </submittedName>
</protein>
<keyword evidence="3" id="KW-1185">Reference proteome</keyword>
<organism evidence="2 3">
    <name type="scientific">Caerostris extrusa</name>
    <name type="common">Bark spider</name>
    <name type="synonym">Caerostris bankana</name>
    <dbReference type="NCBI Taxonomy" id="172846"/>
    <lineage>
        <taxon>Eukaryota</taxon>
        <taxon>Metazoa</taxon>
        <taxon>Ecdysozoa</taxon>
        <taxon>Arthropoda</taxon>
        <taxon>Chelicerata</taxon>
        <taxon>Arachnida</taxon>
        <taxon>Araneae</taxon>
        <taxon>Araneomorphae</taxon>
        <taxon>Entelegynae</taxon>
        <taxon>Araneoidea</taxon>
        <taxon>Araneidae</taxon>
        <taxon>Caerostris</taxon>
    </lineage>
</organism>
<accession>A0AAV4WT76</accession>
<dbReference type="EMBL" id="BPLR01016617">
    <property type="protein sequence ID" value="GIY85141.1"/>
    <property type="molecule type" value="Genomic_DNA"/>
</dbReference>
<gene>
    <name evidence="2" type="ORF">CEXT_664541</name>
</gene>
<feature type="region of interest" description="Disordered" evidence="1">
    <location>
        <begin position="1"/>
        <end position="26"/>
    </location>
</feature>
<evidence type="ECO:0000256" key="1">
    <source>
        <dbReference type="SAM" id="MobiDB-lite"/>
    </source>
</evidence>